<dbReference type="InterPro" id="IPR000330">
    <property type="entry name" value="SNF2_N"/>
</dbReference>
<dbReference type="Gene3D" id="3.40.50.10810">
    <property type="entry name" value="Tandem AAA-ATPase domain"/>
    <property type="match status" value="1"/>
</dbReference>
<dbReference type="GO" id="GO:0005524">
    <property type="term" value="F:ATP binding"/>
    <property type="evidence" value="ECO:0007669"/>
    <property type="project" value="InterPro"/>
</dbReference>
<name>A0A8S5MB62_9CAUD</name>
<dbReference type="InterPro" id="IPR027417">
    <property type="entry name" value="P-loop_NTPase"/>
</dbReference>
<evidence type="ECO:0000256" key="1">
    <source>
        <dbReference type="ARBA" id="ARBA00022801"/>
    </source>
</evidence>
<protein>
    <submittedName>
        <fullName evidence="3">Chromatin remodeling complex ATPase</fullName>
    </submittedName>
</protein>
<keyword evidence="1" id="KW-0378">Hydrolase</keyword>
<evidence type="ECO:0000313" key="3">
    <source>
        <dbReference type="EMBL" id="DAD79593.1"/>
    </source>
</evidence>
<dbReference type="PROSITE" id="PS51194">
    <property type="entry name" value="HELICASE_CTER"/>
    <property type="match status" value="1"/>
</dbReference>
<dbReference type="Gene3D" id="3.40.50.300">
    <property type="entry name" value="P-loop containing nucleotide triphosphate hydrolases"/>
    <property type="match status" value="1"/>
</dbReference>
<feature type="domain" description="Helicase C-terminal" evidence="2">
    <location>
        <begin position="379"/>
        <end position="528"/>
    </location>
</feature>
<dbReference type="GO" id="GO:0031297">
    <property type="term" value="P:replication fork processing"/>
    <property type="evidence" value="ECO:0007669"/>
    <property type="project" value="TreeGrafter"/>
</dbReference>
<dbReference type="InterPro" id="IPR038718">
    <property type="entry name" value="SNF2-like_sf"/>
</dbReference>
<dbReference type="Pfam" id="PF00271">
    <property type="entry name" value="Helicase_C"/>
    <property type="match status" value="1"/>
</dbReference>
<reference evidence="3" key="1">
    <citation type="journal article" date="2021" name="Proc. Natl. Acad. Sci. U.S.A.">
        <title>A Catalog of Tens of Thousands of Viruses from Human Metagenomes Reveals Hidden Associations with Chronic Diseases.</title>
        <authorList>
            <person name="Tisza M.J."/>
            <person name="Buck C.B."/>
        </authorList>
    </citation>
    <scope>NUCLEOTIDE SEQUENCE</scope>
    <source>
        <strain evidence="3">Ct53O25</strain>
    </source>
</reference>
<dbReference type="InterPro" id="IPR001650">
    <property type="entry name" value="Helicase_C-like"/>
</dbReference>
<dbReference type="SMART" id="SM00487">
    <property type="entry name" value="DEXDc"/>
    <property type="match status" value="1"/>
</dbReference>
<evidence type="ECO:0000259" key="2">
    <source>
        <dbReference type="PROSITE" id="PS51194"/>
    </source>
</evidence>
<dbReference type="InterPro" id="IPR014001">
    <property type="entry name" value="Helicase_ATP-bd"/>
</dbReference>
<dbReference type="PANTHER" id="PTHR45766:SF6">
    <property type="entry name" value="SWI_SNF-RELATED MATRIX-ASSOCIATED ACTIN-DEPENDENT REGULATOR OF CHROMATIN SUBFAMILY A-LIKE PROTEIN 1"/>
    <property type="match status" value="1"/>
</dbReference>
<accession>A0A8S5MB62</accession>
<organism evidence="3">
    <name type="scientific">Podoviridae sp. ct53O25</name>
    <dbReference type="NCBI Taxonomy" id="2826539"/>
    <lineage>
        <taxon>Viruses</taxon>
        <taxon>Duplodnaviria</taxon>
        <taxon>Heunggongvirae</taxon>
        <taxon>Uroviricota</taxon>
        <taxon>Caudoviricetes</taxon>
    </lineage>
</organism>
<dbReference type="Pfam" id="PF00176">
    <property type="entry name" value="SNF2-rel_dom"/>
    <property type="match status" value="1"/>
</dbReference>
<sequence length="528" mass="59713">MALVVKDKKAIFLKVRDPKKYTDVLDQAGIKYKQDGHKLAVRHNVDTFKILSNLGARLENFEPMRSYYEYPKLHGVYDPMKHQEETAVFVSQNPKAFVLNTQRTGKTASCLWAADYLLKEGVIDKVLICCTVSNCATWHDEVQGIFASRYSLVARGSRDVRKSVLRQKADFHIINHDGIKVVADIWENYITDKTLLIIDEARLFSDPNSDRWKVMNEMATRCKYVWALTGTPLSGGPVAAYGFIKLVAPHRVPKTVGAWQAMTMFKLAERKWIPKRGWEDTVFNALQPAIRFNADDVLDLPPLQMMYNEAELTADQQKAYTKLKNEGAIPLREGKITAANAGVLVFKLLQTAAGVVKLDQNGDDDSAVLKLPPKGRLKVLDEIIQGTDNKVIVFASYKAVVDLLQEHCSKKYGSVWIDGRVTGKRRDEAVKKFQTDPNVKVLVAHPKTTSHGLEFAVADTIVWFTPHHSLELYDQANKRIQSKLQKNNMGIYHIYATPLEKAIYTKLANGSEAQQSFLELYKQEIQNN</sequence>
<dbReference type="EMBL" id="BK014869">
    <property type="protein sequence ID" value="DAD79593.1"/>
    <property type="molecule type" value="Genomic_DNA"/>
</dbReference>
<dbReference type="GO" id="GO:0016787">
    <property type="term" value="F:hydrolase activity"/>
    <property type="evidence" value="ECO:0007669"/>
    <property type="project" value="UniProtKB-KW"/>
</dbReference>
<dbReference type="PANTHER" id="PTHR45766">
    <property type="entry name" value="DNA ANNEALING HELICASE AND ENDONUCLEASE ZRANB3 FAMILY MEMBER"/>
    <property type="match status" value="1"/>
</dbReference>
<dbReference type="InterPro" id="IPR049730">
    <property type="entry name" value="SNF2/RAD54-like_C"/>
</dbReference>
<dbReference type="GO" id="GO:0006281">
    <property type="term" value="P:DNA repair"/>
    <property type="evidence" value="ECO:0007669"/>
    <property type="project" value="TreeGrafter"/>
</dbReference>
<dbReference type="CDD" id="cd18793">
    <property type="entry name" value="SF2_C_SNF"/>
    <property type="match status" value="1"/>
</dbReference>
<proteinExistence type="predicted"/>
<dbReference type="SUPFAM" id="SSF52540">
    <property type="entry name" value="P-loop containing nucleoside triphosphate hydrolases"/>
    <property type="match status" value="2"/>
</dbReference>